<reference evidence="3" key="1">
    <citation type="journal article" date="2021" name="Int. J. Syst. Evol. Microbiol.">
        <title>Bradyrhizobium septentrionale sp. nov. (sv. septentrionale) and Bradyrhizobium quebecense sp. nov. (sv. septentrionale) associated with legumes native to Canada possess rearranged symbiosis genes and numerous insertion sequences.</title>
        <authorList>
            <person name="Bromfield E.S.P."/>
            <person name="Cloutier S."/>
        </authorList>
    </citation>
    <scope>NUCLEOTIDE SEQUENCE</scope>
    <source>
        <strain evidence="3">5S5</strain>
    </source>
</reference>
<keyword evidence="1" id="KW-0812">Transmembrane</keyword>
<dbReference type="RefSeq" id="WP_338833487.1">
    <property type="nucleotide sequence ID" value="NZ_CP147711.1"/>
</dbReference>
<dbReference type="InterPro" id="IPR028087">
    <property type="entry name" value="Tad_N"/>
</dbReference>
<evidence type="ECO:0000259" key="2">
    <source>
        <dbReference type="Pfam" id="PF13400"/>
    </source>
</evidence>
<protein>
    <submittedName>
        <fullName evidence="3">Pilus assembly protein TadG-related protein</fullName>
    </submittedName>
</protein>
<evidence type="ECO:0000256" key="1">
    <source>
        <dbReference type="SAM" id="Phobius"/>
    </source>
</evidence>
<evidence type="ECO:0000313" key="4">
    <source>
        <dbReference type="Proteomes" id="UP001432046"/>
    </source>
</evidence>
<feature type="transmembrane region" description="Helical" evidence="1">
    <location>
        <begin position="12"/>
        <end position="38"/>
    </location>
</feature>
<keyword evidence="1" id="KW-1133">Transmembrane helix</keyword>
<evidence type="ECO:0000313" key="3">
    <source>
        <dbReference type="EMBL" id="WXC77386.1"/>
    </source>
</evidence>
<accession>A0ABZ2NR65</accession>
<dbReference type="EMBL" id="CP147711">
    <property type="protein sequence ID" value="WXC77386.1"/>
    <property type="molecule type" value="Genomic_DNA"/>
</dbReference>
<feature type="domain" description="Putative Flp pilus-assembly TadG-like N-terminal" evidence="2">
    <location>
        <begin position="10"/>
        <end position="55"/>
    </location>
</feature>
<name>A0ABZ2NR65_9BRAD</name>
<organism evidence="3 4">
    <name type="scientific">Bradyrhizobium septentrionale</name>
    <dbReference type="NCBI Taxonomy" id="1404411"/>
    <lineage>
        <taxon>Bacteria</taxon>
        <taxon>Pseudomonadati</taxon>
        <taxon>Pseudomonadota</taxon>
        <taxon>Alphaproteobacteria</taxon>
        <taxon>Hyphomicrobiales</taxon>
        <taxon>Nitrobacteraceae</taxon>
        <taxon>Bradyrhizobium</taxon>
    </lineage>
</organism>
<dbReference type="Pfam" id="PF13400">
    <property type="entry name" value="Tad"/>
    <property type="match status" value="1"/>
</dbReference>
<reference evidence="3" key="2">
    <citation type="submission" date="2024-03" db="EMBL/GenBank/DDBJ databases">
        <authorList>
            <person name="Bromfield E.S.P."/>
            <person name="Cloutier S."/>
        </authorList>
    </citation>
    <scope>NUCLEOTIDE SEQUENCE</scope>
    <source>
        <strain evidence="3">5S5</strain>
    </source>
</reference>
<proteinExistence type="predicted"/>
<gene>
    <name evidence="3" type="ORF">WDK88_28620</name>
</gene>
<keyword evidence="1" id="KW-0472">Membrane</keyword>
<sequence length="457" mass="46336">MRKLRRCRRGSVAFATVIAMVPLVGVMALGGEAASWYVTKQRAQSAADTAAISGALRVQCTDVQSSGGQACTDTQDATWRARQFAAQNAFCDGSDTNASSYPGAKCPTGLPSGTSQQVTIAVGASQVQATVSQTQTTHMARLLGLSTVTIAATAIARVITLSAPCVLSLKDPLIFQGSTAVSSPNCGLATNNTTSSAIQFTGSSANAANAKSLSAPGGCSNNGSANQCSKAITYAAATPNPLSPLDSPMSNLSTATTSFSSGACGTTAQPTAYDASHHCYNLAGNGSGKFNFGSATYNLNGVYFFSGDVTVNGSAILQLACAAPACGVTFVLLPGSTLNINGGAKVQLTASDSVTTAQVPPALASVVNLMAKLLIYDPESTGKNQTVGISGNSSSYFNGIVYAPKADITYQGSSQNYGCNMVIAMGVAFSGSSNFDNSTCPATSAGAVTRYVRLVTQ</sequence>
<keyword evidence="4" id="KW-1185">Reference proteome</keyword>
<dbReference type="Proteomes" id="UP001432046">
    <property type="component" value="Chromosome"/>
</dbReference>